<dbReference type="Pfam" id="PF00335">
    <property type="entry name" value="Tetraspanin"/>
    <property type="match status" value="1"/>
</dbReference>
<name>A0A9N9SLU6_PHACE</name>
<evidence type="ECO:0000256" key="2">
    <source>
        <dbReference type="ARBA" id="ARBA00006840"/>
    </source>
</evidence>
<evidence type="ECO:0000256" key="3">
    <source>
        <dbReference type="ARBA" id="ARBA00022692"/>
    </source>
</evidence>
<dbReference type="PANTHER" id="PTHR19282">
    <property type="entry name" value="TETRASPANIN"/>
    <property type="match status" value="1"/>
</dbReference>
<evidence type="ECO:0000256" key="5">
    <source>
        <dbReference type="ARBA" id="ARBA00023136"/>
    </source>
</evidence>
<keyword evidence="8" id="KW-1185">Reference proteome</keyword>
<sequence length="244" mass="26817">MGCGSGFLGVLNGLLAAVFAIAGIGLAIYGSCSTYLILISNSEMIIRDYGTIVPSVMTVIFGLALIIFVFLGCCGVCRESTCCMETYSAFLILLALSHFALGAYCTMVYYNGKHGNLERQIQNDLTSRVANYKYKASPMDDVQKWLKCCGVKRPEQEYEDLDKFSPNGNQLPATCCDNLLICNYDSSDRYYKNCLSSVYELTIYTNVIIGFVSLGIGAVELIAALLGICLSCCIWRNRSVAVWR</sequence>
<proteinExistence type="inferred from homology"/>
<reference evidence="7" key="2">
    <citation type="submission" date="2022-10" db="EMBL/GenBank/DDBJ databases">
        <authorList>
            <consortium name="ENA_rothamsted_submissions"/>
            <consortium name="culmorum"/>
            <person name="King R."/>
        </authorList>
    </citation>
    <scope>NUCLEOTIDE SEQUENCE</scope>
</reference>
<comment type="similarity">
    <text evidence="2 6">Belongs to the tetraspanin (TM4SF) family.</text>
</comment>
<evidence type="ECO:0000313" key="7">
    <source>
        <dbReference type="EMBL" id="CAG9822002.1"/>
    </source>
</evidence>
<keyword evidence="5 6" id="KW-0472">Membrane</keyword>
<dbReference type="PIRSF" id="PIRSF002419">
    <property type="entry name" value="Tetraspanin"/>
    <property type="match status" value="1"/>
</dbReference>
<dbReference type="PANTHER" id="PTHR19282:SF521">
    <property type="entry name" value="IP01817P-RELATED"/>
    <property type="match status" value="1"/>
</dbReference>
<feature type="transmembrane region" description="Helical" evidence="6">
    <location>
        <begin position="207"/>
        <end position="235"/>
    </location>
</feature>
<evidence type="ECO:0000313" key="8">
    <source>
        <dbReference type="Proteomes" id="UP001153737"/>
    </source>
</evidence>
<dbReference type="Gene3D" id="1.10.1450.10">
    <property type="entry name" value="Tetraspanin"/>
    <property type="match status" value="1"/>
</dbReference>
<feature type="transmembrane region" description="Helical" evidence="6">
    <location>
        <begin position="49"/>
        <end position="77"/>
    </location>
</feature>
<dbReference type="InterPro" id="IPR000301">
    <property type="entry name" value="Tetraspanin_animals"/>
</dbReference>
<protein>
    <recommendedName>
        <fullName evidence="6">Tetraspanin</fullName>
    </recommendedName>
</protein>
<feature type="transmembrane region" description="Helical" evidence="6">
    <location>
        <begin position="89"/>
        <end position="110"/>
    </location>
</feature>
<dbReference type="GO" id="GO:0005886">
    <property type="term" value="C:plasma membrane"/>
    <property type="evidence" value="ECO:0007669"/>
    <property type="project" value="TreeGrafter"/>
</dbReference>
<keyword evidence="3 6" id="KW-0812">Transmembrane</keyword>
<dbReference type="OrthoDB" id="438211at2759"/>
<gene>
    <name evidence="7" type="ORF">PHAECO_LOCUS9706</name>
</gene>
<accession>A0A9N9SLU6</accession>
<dbReference type="Proteomes" id="UP001153737">
    <property type="component" value="Chromosome 5"/>
</dbReference>
<evidence type="ECO:0000256" key="1">
    <source>
        <dbReference type="ARBA" id="ARBA00004141"/>
    </source>
</evidence>
<keyword evidence="4 6" id="KW-1133">Transmembrane helix</keyword>
<organism evidence="7 8">
    <name type="scientific">Phaedon cochleariae</name>
    <name type="common">Mustard beetle</name>
    <dbReference type="NCBI Taxonomy" id="80249"/>
    <lineage>
        <taxon>Eukaryota</taxon>
        <taxon>Metazoa</taxon>
        <taxon>Ecdysozoa</taxon>
        <taxon>Arthropoda</taxon>
        <taxon>Hexapoda</taxon>
        <taxon>Insecta</taxon>
        <taxon>Pterygota</taxon>
        <taxon>Neoptera</taxon>
        <taxon>Endopterygota</taxon>
        <taxon>Coleoptera</taxon>
        <taxon>Polyphaga</taxon>
        <taxon>Cucujiformia</taxon>
        <taxon>Chrysomeloidea</taxon>
        <taxon>Chrysomelidae</taxon>
        <taxon>Chrysomelinae</taxon>
        <taxon>Chrysomelini</taxon>
        <taxon>Phaedon</taxon>
    </lineage>
</organism>
<dbReference type="InterPro" id="IPR018499">
    <property type="entry name" value="Tetraspanin/Peripherin"/>
</dbReference>
<reference evidence="7" key="1">
    <citation type="submission" date="2022-01" db="EMBL/GenBank/DDBJ databases">
        <authorList>
            <person name="King R."/>
        </authorList>
    </citation>
    <scope>NUCLEOTIDE SEQUENCE</scope>
</reference>
<dbReference type="AlphaFoldDB" id="A0A9N9SLU6"/>
<dbReference type="EMBL" id="OU896711">
    <property type="protein sequence ID" value="CAG9822002.1"/>
    <property type="molecule type" value="Genomic_DNA"/>
</dbReference>
<dbReference type="InterPro" id="IPR008952">
    <property type="entry name" value="Tetraspanin_EC2_sf"/>
</dbReference>
<dbReference type="SUPFAM" id="SSF48652">
    <property type="entry name" value="Tetraspanin"/>
    <property type="match status" value="1"/>
</dbReference>
<comment type="subcellular location">
    <subcellularLocation>
        <location evidence="1 6">Membrane</location>
        <topology evidence="1 6">Multi-pass membrane protein</topology>
    </subcellularLocation>
</comment>
<feature type="transmembrane region" description="Helical" evidence="6">
    <location>
        <begin position="7"/>
        <end position="29"/>
    </location>
</feature>
<evidence type="ECO:0000256" key="6">
    <source>
        <dbReference type="RuleBase" id="RU361218"/>
    </source>
</evidence>
<evidence type="ECO:0000256" key="4">
    <source>
        <dbReference type="ARBA" id="ARBA00022989"/>
    </source>
</evidence>
<dbReference type="PRINTS" id="PR00259">
    <property type="entry name" value="TMFOUR"/>
</dbReference>